<evidence type="ECO:0000313" key="2">
    <source>
        <dbReference type="Proteomes" id="UP000014900"/>
    </source>
</evidence>
<dbReference type="KEGG" id="sry:M621_22380"/>
<evidence type="ECO:0000313" key="1">
    <source>
        <dbReference type="EMBL" id="AGP47374.1"/>
    </source>
</evidence>
<reference evidence="1 2" key="1">
    <citation type="journal article" date="2013" name="Genome Announc.">
        <title>Genome Sequence of Serratia plymuthica Strain S13, an Endophyte with Germination- and Plant-Growth-Promoting Activity from the Flower of Styrian Oil Pumpkin.</title>
        <authorList>
            <person name="Muller H."/>
            <person name="Furnkranz M."/>
            <person name="Grube M."/>
            <person name="Berg G."/>
        </authorList>
    </citation>
    <scope>NUCLEOTIDE SEQUENCE [LARGE SCALE GENOMIC DNA]</scope>
    <source>
        <strain evidence="1">S13</strain>
    </source>
</reference>
<accession>S4YRC0</accession>
<sequence>MVLYKAASVEVKFRTILKRLALGQQQTEFY</sequence>
<organism evidence="1 2">
    <name type="scientific">Serratia plymuthica S13</name>
    <dbReference type="NCBI Taxonomy" id="1348660"/>
    <lineage>
        <taxon>Bacteria</taxon>
        <taxon>Pseudomonadati</taxon>
        <taxon>Pseudomonadota</taxon>
        <taxon>Gammaproteobacteria</taxon>
        <taxon>Enterobacterales</taxon>
        <taxon>Yersiniaceae</taxon>
        <taxon>Serratia</taxon>
    </lineage>
</organism>
<gene>
    <name evidence="1" type="ORF">M621_22380</name>
</gene>
<dbReference type="Proteomes" id="UP000014900">
    <property type="component" value="Chromosome"/>
</dbReference>
<dbReference type="EMBL" id="CP006566">
    <property type="protein sequence ID" value="AGP47374.1"/>
    <property type="molecule type" value="Genomic_DNA"/>
</dbReference>
<proteinExistence type="predicted"/>
<dbReference type="AlphaFoldDB" id="S4YRC0"/>
<protein>
    <submittedName>
        <fullName evidence="1">Uncharacterized protein</fullName>
    </submittedName>
</protein>
<name>S4YRC0_SERPL</name>
<dbReference type="HOGENOM" id="CLU_218804_0_0_6"/>